<dbReference type="Gene3D" id="1.20.120.1630">
    <property type="match status" value="1"/>
</dbReference>
<sequence length="264" mass="28882">MTGVGAFLFTGLLSALALAVLMLGAFAVGRRVGRHSVVDVAWGLGFVLVAAVSLSTATADHTRAWLLFALVAVWGVRLAAHIHRRSRGHGEDPRYDRLLSRAPGNRDLYALRVVYLLQGALVWLIALPVQVSAHASGPLGGLAAVGAALWLFGFLFEAVGDAQLRRFKADPDHRGRIMDRGLWAWTRHPNYFGDACVWWGLFLVASGSWWVLLTLPAPLVMTFLLTKGSGQRLLDEHMAGRPGWAEYARRTSAFVPRPPRRDAS</sequence>
<keyword evidence="1" id="KW-0472">Membrane</keyword>
<keyword evidence="1" id="KW-0812">Transmembrane</keyword>
<dbReference type="RefSeq" id="WP_376769732.1">
    <property type="nucleotide sequence ID" value="NZ_JACCFS010000001.1"/>
</dbReference>
<proteinExistence type="predicted"/>
<gene>
    <name evidence="2" type="ORF">HNR10_001031</name>
</gene>
<dbReference type="EMBL" id="JACCFS010000001">
    <property type="protein sequence ID" value="NYJ33150.1"/>
    <property type="molecule type" value="Genomic_DNA"/>
</dbReference>
<comment type="caution">
    <text evidence="2">The sequence shown here is derived from an EMBL/GenBank/DDBJ whole genome shotgun (WGS) entry which is preliminary data.</text>
</comment>
<keyword evidence="3" id="KW-1185">Reference proteome</keyword>
<accession>A0A7Z0J996</accession>
<dbReference type="PANTHER" id="PTHR32251">
    <property type="entry name" value="3-OXO-5-ALPHA-STEROID 4-DEHYDROGENASE"/>
    <property type="match status" value="1"/>
</dbReference>
<dbReference type="InterPro" id="IPR010721">
    <property type="entry name" value="UstE-like"/>
</dbReference>
<dbReference type="PANTHER" id="PTHR32251:SF17">
    <property type="entry name" value="STEROID 5-ALPHA REDUCTASE C-TERMINAL DOMAIN-CONTAINING PROTEIN"/>
    <property type="match status" value="1"/>
</dbReference>
<keyword evidence="1" id="KW-1133">Transmembrane helix</keyword>
<feature type="transmembrane region" description="Helical" evidence="1">
    <location>
        <begin position="6"/>
        <end position="28"/>
    </location>
</feature>
<dbReference type="Pfam" id="PF06966">
    <property type="entry name" value="DUF1295"/>
    <property type="match status" value="1"/>
</dbReference>
<feature type="transmembrane region" description="Helical" evidence="1">
    <location>
        <begin position="109"/>
        <end position="127"/>
    </location>
</feature>
<name>A0A7Z0J996_9ACTN</name>
<evidence type="ECO:0000256" key="1">
    <source>
        <dbReference type="SAM" id="Phobius"/>
    </source>
</evidence>
<evidence type="ECO:0000313" key="3">
    <source>
        <dbReference type="Proteomes" id="UP000572051"/>
    </source>
</evidence>
<evidence type="ECO:0000313" key="2">
    <source>
        <dbReference type="EMBL" id="NYJ33150.1"/>
    </source>
</evidence>
<feature type="transmembrane region" description="Helical" evidence="1">
    <location>
        <begin position="40"/>
        <end position="58"/>
    </location>
</feature>
<organism evidence="2 3">
    <name type="scientific">Nocardiopsis aegyptia</name>
    <dbReference type="NCBI Taxonomy" id="220378"/>
    <lineage>
        <taxon>Bacteria</taxon>
        <taxon>Bacillati</taxon>
        <taxon>Actinomycetota</taxon>
        <taxon>Actinomycetes</taxon>
        <taxon>Streptosporangiales</taxon>
        <taxon>Nocardiopsidaceae</taxon>
        <taxon>Nocardiopsis</taxon>
    </lineage>
</organism>
<feature type="transmembrane region" description="Helical" evidence="1">
    <location>
        <begin position="64"/>
        <end position="80"/>
    </location>
</feature>
<dbReference type="PROSITE" id="PS50244">
    <property type="entry name" value="S5A_REDUCTASE"/>
    <property type="match status" value="1"/>
</dbReference>
<dbReference type="Proteomes" id="UP000572051">
    <property type="component" value="Unassembled WGS sequence"/>
</dbReference>
<protein>
    <submittedName>
        <fullName evidence="2">Steroid 5-alpha reductase family enzyme</fullName>
    </submittedName>
</protein>
<feature type="transmembrane region" description="Helical" evidence="1">
    <location>
        <begin position="139"/>
        <end position="160"/>
    </location>
</feature>
<dbReference type="GO" id="GO:0016020">
    <property type="term" value="C:membrane"/>
    <property type="evidence" value="ECO:0007669"/>
    <property type="project" value="TreeGrafter"/>
</dbReference>
<reference evidence="2 3" key="1">
    <citation type="submission" date="2020-07" db="EMBL/GenBank/DDBJ databases">
        <title>Sequencing the genomes of 1000 actinobacteria strains.</title>
        <authorList>
            <person name="Klenk H.-P."/>
        </authorList>
    </citation>
    <scope>NUCLEOTIDE SEQUENCE [LARGE SCALE GENOMIC DNA]</scope>
    <source>
        <strain evidence="2 3">DSM 44442</strain>
    </source>
</reference>
<dbReference type="AlphaFoldDB" id="A0A7Z0J996"/>